<dbReference type="Pfam" id="PF01047">
    <property type="entry name" value="MarR"/>
    <property type="match status" value="1"/>
</dbReference>
<dbReference type="PANTHER" id="PTHR33164:SF101">
    <property type="entry name" value="TRANSCRIPTIONAL REPRESSOR MPRA"/>
    <property type="match status" value="1"/>
</dbReference>
<evidence type="ECO:0000313" key="5">
    <source>
        <dbReference type="EMBL" id="MWA03992.1"/>
    </source>
</evidence>
<organism evidence="5 6">
    <name type="scientific">Actinomadura physcomitrii</name>
    <dbReference type="NCBI Taxonomy" id="2650748"/>
    <lineage>
        <taxon>Bacteria</taxon>
        <taxon>Bacillati</taxon>
        <taxon>Actinomycetota</taxon>
        <taxon>Actinomycetes</taxon>
        <taxon>Streptosporangiales</taxon>
        <taxon>Thermomonosporaceae</taxon>
        <taxon>Actinomadura</taxon>
    </lineage>
</organism>
<feature type="domain" description="HTH marR-type" evidence="4">
    <location>
        <begin position="73"/>
        <end position="212"/>
    </location>
</feature>
<name>A0A6I4ME46_9ACTN</name>
<keyword evidence="1" id="KW-0805">Transcription regulation</keyword>
<dbReference type="InterPro" id="IPR000835">
    <property type="entry name" value="HTH_MarR-typ"/>
</dbReference>
<dbReference type="Proteomes" id="UP000462055">
    <property type="component" value="Unassembled WGS sequence"/>
</dbReference>
<dbReference type="AlphaFoldDB" id="A0A6I4ME46"/>
<keyword evidence="6" id="KW-1185">Reference proteome</keyword>
<dbReference type="InterPro" id="IPR036388">
    <property type="entry name" value="WH-like_DNA-bd_sf"/>
</dbReference>
<dbReference type="InterPro" id="IPR036390">
    <property type="entry name" value="WH_DNA-bd_sf"/>
</dbReference>
<keyword evidence="2" id="KW-0238">DNA-binding</keyword>
<dbReference type="EMBL" id="WBMS02000023">
    <property type="protein sequence ID" value="MWA03992.1"/>
    <property type="molecule type" value="Genomic_DNA"/>
</dbReference>
<evidence type="ECO:0000256" key="2">
    <source>
        <dbReference type="ARBA" id="ARBA00023125"/>
    </source>
</evidence>
<dbReference type="PROSITE" id="PS50995">
    <property type="entry name" value="HTH_MARR_2"/>
    <property type="match status" value="1"/>
</dbReference>
<evidence type="ECO:0000256" key="3">
    <source>
        <dbReference type="ARBA" id="ARBA00023163"/>
    </source>
</evidence>
<dbReference type="GO" id="GO:0003700">
    <property type="term" value="F:DNA-binding transcription factor activity"/>
    <property type="evidence" value="ECO:0007669"/>
    <property type="project" value="InterPro"/>
</dbReference>
<sequence length="212" mass="23037">MDTGVPLVIWSTLLEQVLKSEYLHLDLSEATISGVRTEARQGAEQAREDGVDPLVTGIRDRWSGQGMAGGPWPFMAISSVERLHQMLKKALDTELKRFGLSRTGYFLLTTLALIGAGNARLSTLGRILMTHPTTVKLTVDQLEAAGLVERARHPRDRRATLVRITAAGRERVNAANLALEDPAGALAPLDGMHRALFEALQPARLAAGDLEL</sequence>
<dbReference type="Gene3D" id="1.10.10.10">
    <property type="entry name" value="Winged helix-like DNA-binding domain superfamily/Winged helix DNA-binding domain"/>
    <property type="match status" value="1"/>
</dbReference>
<evidence type="ECO:0000259" key="4">
    <source>
        <dbReference type="PROSITE" id="PS50995"/>
    </source>
</evidence>
<keyword evidence="3" id="KW-0804">Transcription</keyword>
<dbReference type="GO" id="GO:0006950">
    <property type="term" value="P:response to stress"/>
    <property type="evidence" value="ECO:0007669"/>
    <property type="project" value="TreeGrafter"/>
</dbReference>
<dbReference type="GO" id="GO:0003677">
    <property type="term" value="F:DNA binding"/>
    <property type="evidence" value="ECO:0007669"/>
    <property type="project" value="UniProtKB-KW"/>
</dbReference>
<dbReference type="InterPro" id="IPR023187">
    <property type="entry name" value="Tscrpt_reg_MarR-type_CS"/>
</dbReference>
<reference evidence="5" key="1">
    <citation type="submission" date="2019-12" db="EMBL/GenBank/DDBJ databases">
        <title>Actinomadura physcomitrii sp. nov., a novel actinomycete isolated from moss [Physcomitrium sphaericum (Ludw) Fuernr].</title>
        <authorList>
            <person name="Zhuang X."/>
        </authorList>
    </citation>
    <scope>NUCLEOTIDE SEQUENCE [LARGE SCALE GENOMIC DNA]</scope>
    <source>
        <strain evidence="5">LD22</strain>
    </source>
</reference>
<protein>
    <submittedName>
        <fullName evidence="5">MarR family transcriptional regulator</fullName>
    </submittedName>
</protein>
<dbReference type="PROSITE" id="PS01117">
    <property type="entry name" value="HTH_MARR_1"/>
    <property type="match status" value="1"/>
</dbReference>
<dbReference type="SMART" id="SM00347">
    <property type="entry name" value="HTH_MARR"/>
    <property type="match status" value="1"/>
</dbReference>
<evidence type="ECO:0000313" key="6">
    <source>
        <dbReference type="Proteomes" id="UP000462055"/>
    </source>
</evidence>
<evidence type="ECO:0000256" key="1">
    <source>
        <dbReference type="ARBA" id="ARBA00023015"/>
    </source>
</evidence>
<accession>A0A6I4ME46</accession>
<comment type="caution">
    <text evidence="5">The sequence shown here is derived from an EMBL/GenBank/DDBJ whole genome shotgun (WGS) entry which is preliminary data.</text>
</comment>
<dbReference type="PANTHER" id="PTHR33164">
    <property type="entry name" value="TRANSCRIPTIONAL REGULATOR, MARR FAMILY"/>
    <property type="match status" value="1"/>
</dbReference>
<gene>
    <name evidence="5" type="ORF">F8568_027130</name>
</gene>
<dbReference type="SUPFAM" id="SSF46785">
    <property type="entry name" value="Winged helix' DNA-binding domain"/>
    <property type="match status" value="1"/>
</dbReference>
<dbReference type="InterPro" id="IPR039422">
    <property type="entry name" value="MarR/SlyA-like"/>
</dbReference>
<proteinExistence type="predicted"/>